<accession>K2N714</accession>
<dbReference type="STRING" id="721133.SAMN05216176_105302"/>
<evidence type="ECO:0000256" key="1">
    <source>
        <dbReference type="SAM" id="MobiDB-lite"/>
    </source>
</evidence>
<feature type="region of interest" description="Disordered" evidence="1">
    <location>
        <begin position="1"/>
        <end position="26"/>
    </location>
</feature>
<dbReference type="Proteomes" id="UP000007374">
    <property type="component" value="Unassembled WGS sequence"/>
</dbReference>
<organism evidence="2 3">
    <name type="scientific">Nitratireductor indicus C115</name>
    <dbReference type="NCBI Taxonomy" id="1231190"/>
    <lineage>
        <taxon>Bacteria</taxon>
        <taxon>Pseudomonadati</taxon>
        <taxon>Pseudomonadota</taxon>
        <taxon>Alphaproteobacteria</taxon>
        <taxon>Hyphomicrobiales</taxon>
        <taxon>Phyllobacteriaceae</taxon>
        <taxon>Nitratireductor</taxon>
    </lineage>
</organism>
<sequence>MPLSAMQRPMPGRRMHDKSIRSDEPKGRVTRFAARRRVAYAVGQRYALQADTLHVRRKSLETASNIYNMRLRKKRAIADSTVTIGPRTPINVKKFLVNKGLTRAAYIAIFRIMAPENAMFTTS</sequence>
<feature type="compositionally biased region" description="Basic and acidic residues" evidence="1">
    <location>
        <begin position="17"/>
        <end position="26"/>
    </location>
</feature>
<gene>
    <name evidence="2" type="ORF">NA8A_08024</name>
</gene>
<reference evidence="2 3" key="1">
    <citation type="journal article" date="2012" name="J. Bacteriol.">
        <title>Genome Sequence of Nitratireductor indicus Type Strain C115.</title>
        <authorList>
            <person name="Lai Q."/>
            <person name="Li G."/>
            <person name="Yu Z."/>
            <person name="Shao Z."/>
        </authorList>
    </citation>
    <scope>NUCLEOTIDE SEQUENCE [LARGE SCALE GENOMIC DNA]</scope>
    <source>
        <strain evidence="2 3">C115</strain>
    </source>
</reference>
<protein>
    <submittedName>
        <fullName evidence="2">Uncharacterized protein</fullName>
    </submittedName>
</protein>
<evidence type="ECO:0000313" key="2">
    <source>
        <dbReference type="EMBL" id="EKF43268.1"/>
    </source>
</evidence>
<name>K2N714_9HYPH</name>
<evidence type="ECO:0000313" key="3">
    <source>
        <dbReference type="Proteomes" id="UP000007374"/>
    </source>
</evidence>
<dbReference type="EMBL" id="AMSI01000004">
    <property type="protein sequence ID" value="EKF43268.1"/>
    <property type="molecule type" value="Genomic_DNA"/>
</dbReference>
<proteinExistence type="predicted"/>
<comment type="caution">
    <text evidence="2">The sequence shown here is derived from an EMBL/GenBank/DDBJ whole genome shotgun (WGS) entry which is preliminary data.</text>
</comment>
<keyword evidence="3" id="KW-1185">Reference proteome</keyword>
<dbReference type="AlphaFoldDB" id="K2N714"/>